<dbReference type="InterPro" id="IPR016054">
    <property type="entry name" value="LY6_UPA_recep-like"/>
</dbReference>
<keyword evidence="8" id="KW-0449">Lipoprotein</keyword>
<dbReference type="GO" id="GO:0098552">
    <property type="term" value="C:side of membrane"/>
    <property type="evidence" value="ECO:0007669"/>
    <property type="project" value="UniProtKB-KW"/>
</dbReference>
<evidence type="ECO:0000259" key="13">
    <source>
        <dbReference type="SMART" id="SM00134"/>
    </source>
</evidence>
<dbReference type="Ensembl" id="ENSSLDT00000007116.1">
    <property type="protein sequence ID" value="ENSSLDP00000006892.1"/>
    <property type="gene ID" value="ENSSLDG00000005456.1"/>
</dbReference>
<evidence type="ECO:0000256" key="11">
    <source>
        <dbReference type="ARBA" id="ARBA00031867"/>
    </source>
</evidence>
<dbReference type="Proteomes" id="UP000261360">
    <property type="component" value="Unplaced"/>
</dbReference>
<dbReference type="InterPro" id="IPR056949">
    <property type="entry name" value="CD59"/>
</dbReference>
<keyword evidence="6" id="KW-1015">Disulfide bond</keyword>
<evidence type="ECO:0000256" key="7">
    <source>
        <dbReference type="ARBA" id="ARBA00023180"/>
    </source>
</evidence>
<comment type="subcellular location">
    <subcellularLocation>
        <location evidence="1">Membrane</location>
        <topology evidence="1">Lipid-anchor</topology>
        <topology evidence="1">GPI-anchor</topology>
    </subcellularLocation>
</comment>
<reference evidence="14" key="2">
    <citation type="submission" date="2025-09" db="UniProtKB">
        <authorList>
            <consortium name="Ensembl"/>
        </authorList>
    </citation>
    <scope>IDENTIFICATION</scope>
</reference>
<evidence type="ECO:0000313" key="15">
    <source>
        <dbReference type="Proteomes" id="UP000261360"/>
    </source>
</evidence>
<keyword evidence="4" id="KW-0732">Signal</keyword>
<evidence type="ECO:0000256" key="10">
    <source>
        <dbReference type="ARBA" id="ARBA00031590"/>
    </source>
</evidence>
<evidence type="ECO:0000313" key="14">
    <source>
        <dbReference type="Ensembl" id="ENSSLDP00000006892.1"/>
    </source>
</evidence>
<evidence type="ECO:0000256" key="6">
    <source>
        <dbReference type="ARBA" id="ARBA00023157"/>
    </source>
</evidence>
<keyword evidence="5" id="KW-0472">Membrane</keyword>
<evidence type="ECO:0000256" key="9">
    <source>
        <dbReference type="ARBA" id="ARBA00029920"/>
    </source>
</evidence>
<evidence type="ECO:0000256" key="3">
    <source>
        <dbReference type="ARBA" id="ARBA00022622"/>
    </source>
</evidence>
<keyword evidence="7" id="KW-0325">Glycoprotein</keyword>
<dbReference type="GeneTree" id="ENSGT00730000111696"/>
<evidence type="ECO:0000256" key="5">
    <source>
        <dbReference type="ARBA" id="ARBA00023136"/>
    </source>
</evidence>
<reference evidence="14" key="1">
    <citation type="submission" date="2025-08" db="UniProtKB">
        <authorList>
            <consortium name="Ensembl"/>
        </authorList>
    </citation>
    <scope>IDENTIFICATION</scope>
</reference>
<sequence>KRLHRLPLLKPVSSSSSSSSSSAGAALRCYNCIDNTGPCEKVQDCTNEDACLVLTGKGGKTVSQCIRYTDCKLSNLGVMFPSISSFTYRCCSSNLCNSGNAVTTTTPILALLGSLLTVCWSWM</sequence>
<keyword evidence="15" id="KW-1185">Reference proteome</keyword>
<protein>
    <recommendedName>
        <fullName evidence="10">MAC-inhibitory protein</fullName>
    </recommendedName>
    <alternativeName>
        <fullName evidence="11">Membrane attack complex inhibition factor</fullName>
    </alternativeName>
    <alternativeName>
        <fullName evidence="9">Protectin</fullName>
    </alternativeName>
</protein>
<feature type="compositionally biased region" description="Low complexity" evidence="12">
    <location>
        <begin position="13"/>
        <end position="22"/>
    </location>
</feature>
<dbReference type="SMART" id="SM00134">
    <property type="entry name" value="LU"/>
    <property type="match status" value="1"/>
</dbReference>
<organism evidence="14 15">
    <name type="scientific">Seriola lalandi dorsalis</name>
    <dbReference type="NCBI Taxonomy" id="1841481"/>
    <lineage>
        <taxon>Eukaryota</taxon>
        <taxon>Metazoa</taxon>
        <taxon>Chordata</taxon>
        <taxon>Craniata</taxon>
        <taxon>Vertebrata</taxon>
        <taxon>Euteleostomi</taxon>
        <taxon>Actinopterygii</taxon>
        <taxon>Neopterygii</taxon>
        <taxon>Teleostei</taxon>
        <taxon>Neoteleostei</taxon>
        <taxon>Acanthomorphata</taxon>
        <taxon>Carangaria</taxon>
        <taxon>Carangiformes</taxon>
        <taxon>Carangidae</taxon>
        <taxon>Seriola</taxon>
    </lineage>
</organism>
<proteinExistence type="predicted"/>
<evidence type="ECO:0000256" key="4">
    <source>
        <dbReference type="ARBA" id="ARBA00022729"/>
    </source>
</evidence>
<dbReference type="CDD" id="cd23554">
    <property type="entry name" value="TFP_LU_ECD_CD59"/>
    <property type="match status" value="1"/>
</dbReference>
<dbReference type="AlphaFoldDB" id="A0A3B4WVB3"/>
<evidence type="ECO:0000256" key="1">
    <source>
        <dbReference type="ARBA" id="ARBA00004589"/>
    </source>
</evidence>
<feature type="region of interest" description="Disordered" evidence="12">
    <location>
        <begin position="1"/>
        <end position="23"/>
    </location>
</feature>
<evidence type="ECO:0000256" key="8">
    <source>
        <dbReference type="ARBA" id="ARBA00023288"/>
    </source>
</evidence>
<comment type="subunit">
    <text evidence="2">Interacts with T-cell surface antigen CD2.</text>
</comment>
<dbReference type="SUPFAM" id="SSF57302">
    <property type="entry name" value="Snake toxin-like"/>
    <property type="match status" value="1"/>
</dbReference>
<name>A0A3B4WVB3_SERLL</name>
<accession>A0A3B4WVB3</accession>
<dbReference type="Gene3D" id="2.10.60.10">
    <property type="entry name" value="CD59"/>
    <property type="match status" value="1"/>
</dbReference>
<evidence type="ECO:0000256" key="2">
    <source>
        <dbReference type="ARBA" id="ARBA00011481"/>
    </source>
</evidence>
<evidence type="ECO:0000256" key="12">
    <source>
        <dbReference type="SAM" id="MobiDB-lite"/>
    </source>
</evidence>
<dbReference type="Pfam" id="PF25152">
    <property type="entry name" value="CD59"/>
    <property type="match status" value="1"/>
</dbReference>
<dbReference type="InterPro" id="IPR045860">
    <property type="entry name" value="Snake_toxin-like_sf"/>
</dbReference>
<feature type="domain" description="UPAR/Ly6" evidence="13">
    <location>
        <begin position="27"/>
        <end position="109"/>
    </location>
</feature>
<keyword evidence="3" id="KW-0336">GPI-anchor</keyword>